<feature type="domain" description="Gfo/Idh/MocA-like oxidoreductase N-terminal" evidence="2">
    <location>
        <begin position="14"/>
        <end position="133"/>
    </location>
</feature>
<evidence type="ECO:0000313" key="4">
    <source>
        <dbReference type="Proteomes" id="UP000001660"/>
    </source>
</evidence>
<protein>
    <submittedName>
        <fullName evidence="3">Uncharacterized protein</fullName>
    </submittedName>
</protein>
<dbReference type="Gene3D" id="3.40.50.720">
    <property type="entry name" value="NAD(P)-binding Rossmann-like Domain"/>
    <property type="match status" value="2"/>
</dbReference>
<evidence type="ECO:0000259" key="2">
    <source>
        <dbReference type="Pfam" id="PF01408"/>
    </source>
</evidence>
<dbReference type="PANTHER" id="PTHR43708:SF8">
    <property type="entry name" value="OXIDOREDUCTASE"/>
    <property type="match status" value="1"/>
</dbReference>
<dbReference type="EMBL" id="FP929003">
    <property type="protein sequence ID" value="CBK43099.1"/>
    <property type="molecule type" value="Genomic_DNA"/>
</dbReference>
<dbReference type="OrthoDB" id="9801056at2"/>
<organism evidence="3 4">
    <name type="scientific">Nitrospira defluvii</name>
    <dbReference type="NCBI Taxonomy" id="330214"/>
    <lineage>
        <taxon>Bacteria</taxon>
        <taxon>Pseudomonadati</taxon>
        <taxon>Nitrospirota</taxon>
        <taxon>Nitrospiria</taxon>
        <taxon>Nitrospirales</taxon>
        <taxon>Nitrospiraceae</taxon>
        <taxon>Nitrospira</taxon>
    </lineage>
</organism>
<dbReference type="HOGENOM" id="CLU_396340_0_0_0"/>
<dbReference type="eggNOG" id="COG0451">
    <property type="taxonomic scope" value="Bacteria"/>
</dbReference>
<dbReference type="Pfam" id="PF01370">
    <property type="entry name" value="Epimerase"/>
    <property type="match status" value="1"/>
</dbReference>
<dbReference type="KEGG" id="nde:NIDE3413"/>
<dbReference type="SUPFAM" id="SSF51735">
    <property type="entry name" value="NAD(P)-binding Rossmann-fold domains"/>
    <property type="match status" value="2"/>
</dbReference>
<evidence type="ECO:0000313" key="3">
    <source>
        <dbReference type="EMBL" id="CBK43099.1"/>
    </source>
</evidence>
<keyword evidence="4" id="KW-1185">Reference proteome</keyword>
<dbReference type="AlphaFoldDB" id="D8PIL2"/>
<dbReference type="STRING" id="330214.NIDE3413"/>
<dbReference type="eggNOG" id="COG0673">
    <property type="taxonomic scope" value="Bacteria"/>
</dbReference>
<dbReference type="Gene3D" id="3.30.360.10">
    <property type="entry name" value="Dihydrodipicolinate Reductase, domain 2"/>
    <property type="match status" value="1"/>
</dbReference>
<dbReference type="GO" id="GO:0000166">
    <property type="term" value="F:nucleotide binding"/>
    <property type="evidence" value="ECO:0007669"/>
    <property type="project" value="InterPro"/>
</dbReference>
<dbReference type="PANTHER" id="PTHR43708">
    <property type="entry name" value="CONSERVED EXPRESSED OXIDOREDUCTASE (EUROFUNG)"/>
    <property type="match status" value="1"/>
</dbReference>
<dbReference type="InterPro" id="IPR036291">
    <property type="entry name" value="NAD(P)-bd_dom_sf"/>
</dbReference>
<evidence type="ECO:0000259" key="1">
    <source>
        <dbReference type="Pfam" id="PF01370"/>
    </source>
</evidence>
<feature type="domain" description="NAD-dependent epimerase/dehydratase" evidence="1">
    <location>
        <begin position="367"/>
        <end position="531"/>
    </location>
</feature>
<reference evidence="3 4" key="1">
    <citation type="journal article" date="2010" name="Proc. Natl. Acad. Sci. U.S.A.">
        <title>A Nitrospira metagenome illuminates the physiology and evolution of globally important nitrite-oxidizing bacteria.</title>
        <authorList>
            <person name="Lucker S."/>
            <person name="Wagner M."/>
            <person name="Maixner F."/>
            <person name="Pelletier E."/>
            <person name="Koch H."/>
            <person name="Vacherie B."/>
            <person name="Rattei T."/>
            <person name="Sinninghe Damste J."/>
            <person name="Spieck E."/>
            <person name="Le Paslier D."/>
            <person name="Daims H."/>
        </authorList>
    </citation>
    <scope>NUCLEOTIDE SEQUENCE [LARGE SCALE GENOMIC DNA]</scope>
</reference>
<dbReference type="InterPro" id="IPR051317">
    <property type="entry name" value="Gfo/Idh/MocA_oxidoreduct"/>
</dbReference>
<proteinExistence type="predicted"/>
<dbReference type="Proteomes" id="UP000001660">
    <property type="component" value="Chromosome"/>
</dbReference>
<dbReference type="Pfam" id="PF01408">
    <property type="entry name" value="GFO_IDH_MocA"/>
    <property type="match status" value="1"/>
</dbReference>
<name>D8PIL2_9BACT</name>
<sequence length="671" mass="72258">MTNSTLTTPDSRPLRIALIGAGRHAQHHARAILRCPGVQLVAVADPSDSAQAAMRDIVPGIGCFKTPEELFASERLNVVHIITPPATHAPLARMAIKAGCHIYVEKPFTESVEDAQQILDEASAKGLRVCAGHQLLYEPPTRVLTQYLPSIGRVVHVESYFSFRTVRHAPGGRKVLRADHQLLDILPHPVYLLLQVLEQAGEGRTELLSLEVSQAGTVHALVRRGGVTGTLIVTLEGRPVESYLRVVGKNGSLFADYVRSTTQRAIGPGSSGIDKLFAPYRQAWQLLIGTTSAMANRFLKSQRSYPGLAELFTAFYESARTGGPSPLSPDSLLETVRICERVAKALKVGEAKALAAAAPKPVESRGVLVTGGTGFLGKEIVRTLLSRGRPVRVVARREPSPWERIAGAEYVVADVATGAAAQLFKGVDTVIHAAAETAGGWPEHQRNSLDATEQMVRGADAAGITHFVHVSSLAVLAQGNGRPIGDDHPLEPDSKGSGPYVWGKLESERLAVQLGRELGLSVKVIRPGALVDYRDFDPPGRLGKRLGNIFVAVGSPGDRLGVVDVGFAGRFLGWMTDAWDNVPSPLNLLDPVSPTKQELLDRLRQANPDLTVVWLPRFVLVPLSWLATLAQKILRPGKPAIDVAKVFSVLPYDTSGIAKLAPQVDHASEKR</sequence>
<gene>
    <name evidence="3" type="ORF">NIDE3413</name>
</gene>
<dbReference type="InterPro" id="IPR001509">
    <property type="entry name" value="Epimerase_deHydtase"/>
</dbReference>
<dbReference type="InterPro" id="IPR000683">
    <property type="entry name" value="Gfo/Idh/MocA-like_OxRdtase_N"/>
</dbReference>
<accession>D8PIL2</accession>